<protein>
    <submittedName>
        <fullName evidence="1">Ovule protein</fullName>
    </submittedName>
</protein>
<dbReference type="WBParaSite" id="GPUH_0002657501-mRNA-1">
    <property type="protein sequence ID" value="GPUH_0002657501-mRNA-1"/>
    <property type="gene ID" value="GPUH_0002657501"/>
</dbReference>
<reference evidence="1" key="1">
    <citation type="submission" date="2016-06" db="UniProtKB">
        <authorList>
            <consortium name="WormBaseParasite"/>
        </authorList>
    </citation>
    <scope>IDENTIFICATION</scope>
</reference>
<organism evidence="1">
    <name type="scientific">Gongylonema pulchrum</name>
    <dbReference type="NCBI Taxonomy" id="637853"/>
    <lineage>
        <taxon>Eukaryota</taxon>
        <taxon>Metazoa</taxon>
        <taxon>Ecdysozoa</taxon>
        <taxon>Nematoda</taxon>
        <taxon>Chromadorea</taxon>
        <taxon>Rhabditida</taxon>
        <taxon>Spirurina</taxon>
        <taxon>Spiruromorpha</taxon>
        <taxon>Spiruroidea</taxon>
        <taxon>Gongylonematidae</taxon>
        <taxon>Gongylonema</taxon>
    </lineage>
</organism>
<sequence length="49" mass="5587">LRSSAHCLSLTVYCSALRFVFQASILVKLSCLKVKPTRTPYSYPQCHRI</sequence>
<dbReference type="AlphaFoldDB" id="A0A183F004"/>
<proteinExistence type="predicted"/>
<name>A0A183F004_9BILA</name>
<evidence type="ECO:0000313" key="1">
    <source>
        <dbReference type="WBParaSite" id="GPUH_0002657501-mRNA-1"/>
    </source>
</evidence>
<accession>A0A183F004</accession>